<feature type="region of interest" description="Disordered" evidence="2">
    <location>
        <begin position="232"/>
        <end position="253"/>
    </location>
</feature>
<dbReference type="InterPro" id="IPR045030">
    <property type="entry name" value="LYSM1-4"/>
</dbReference>
<dbReference type="Gene3D" id="3.10.350.10">
    <property type="entry name" value="LysM domain"/>
    <property type="match status" value="1"/>
</dbReference>
<dbReference type="CDD" id="cd00118">
    <property type="entry name" value="LysM"/>
    <property type="match status" value="1"/>
</dbReference>
<sequence>MESCSTCATILQPQNTPPPEKIPEDRTVSCCGRIICGRCIKNNPRFSQYCPYCQVSSTPSPLPQGLKDPPSYTSVPSSRAMNTAPPPYTPIDSKPQPPKPENKAIEEDEKNIADDTLHFLNHDHDTITSLSFRYGVPAVALRRANNITSDHLLQGRKTILIPGEYYKGGVSLSPTPIDGEDEELRKGKIRRFMTSCKVSDYDIAQLYLEQSGYDLGASVQAYFGDEAWEREQARNGSSHAPTKPKNLGFFWRR</sequence>
<feature type="compositionally biased region" description="Pro residues" evidence="2">
    <location>
        <begin position="84"/>
        <end position="99"/>
    </location>
</feature>
<name>A0A179FX58_METCM</name>
<protein>
    <submittedName>
        <fullName evidence="4">Peptidoglycan-binding lysin domain-containing protein</fullName>
    </submittedName>
</protein>
<organism evidence="4 5">
    <name type="scientific">Pochonia chlamydosporia 170</name>
    <dbReference type="NCBI Taxonomy" id="1380566"/>
    <lineage>
        <taxon>Eukaryota</taxon>
        <taxon>Fungi</taxon>
        <taxon>Dikarya</taxon>
        <taxon>Ascomycota</taxon>
        <taxon>Pezizomycotina</taxon>
        <taxon>Sordariomycetes</taxon>
        <taxon>Hypocreomycetidae</taxon>
        <taxon>Hypocreales</taxon>
        <taxon>Clavicipitaceae</taxon>
        <taxon>Pochonia</taxon>
    </lineage>
</organism>
<dbReference type="OrthoDB" id="2107166at2759"/>
<dbReference type="Pfam" id="PF01476">
    <property type="entry name" value="LysM"/>
    <property type="match status" value="1"/>
</dbReference>
<dbReference type="EMBL" id="LSBJ02000002">
    <property type="protein sequence ID" value="OAQ70212.1"/>
    <property type="molecule type" value="Genomic_DNA"/>
</dbReference>
<dbReference type="RefSeq" id="XP_018146749.1">
    <property type="nucleotide sequence ID" value="XM_018282320.1"/>
</dbReference>
<feature type="region of interest" description="Disordered" evidence="2">
    <location>
        <begin position="58"/>
        <end position="103"/>
    </location>
</feature>
<accession>A0A179FX58</accession>
<dbReference type="PANTHER" id="PTHR20932">
    <property type="entry name" value="LYSM AND PUTATIVE PEPTIDOGLYCAN-BINDING DOMAIN-CONTAINING PROTEIN"/>
    <property type="match status" value="1"/>
</dbReference>
<evidence type="ECO:0000313" key="4">
    <source>
        <dbReference type="EMBL" id="OAQ70212.1"/>
    </source>
</evidence>
<dbReference type="GeneID" id="28846314"/>
<reference evidence="4 5" key="1">
    <citation type="journal article" date="2016" name="PLoS Pathog.">
        <title>Biosynthesis of antibiotic leucinostatins in bio-control fungus Purpureocillium lilacinum and their inhibition on phytophthora revealed by genome mining.</title>
        <authorList>
            <person name="Wang G."/>
            <person name="Liu Z."/>
            <person name="Lin R."/>
            <person name="Li E."/>
            <person name="Mao Z."/>
            <person name="Ling J."/>
            <person name="Yang Y."/>
            <person name="Yin W.B."/>
            <person name="Xie B."/>
        </authorList>
    </citation>
    <scope>NUCLEOTIDE SEQUENCE [LARGE SCALE GENOMIC DNA]</scope>
    <source>
        <strain evidence="4">170</strain>
    </source>
</reference>
<dbReference type="AlphaFoldDB" id="A0A179FX58"/>
<evidence type="ECO:0000313" key="5">
    <source>
        <dbReference type="Proteomes" id="UP000078397"/>
    </source>
</evidence>
<dbReference type="Proteomes" id="UP000078397">
    <property type="component" value="Unassembled WGS sequence"/>
</dbReference>
<feature type="compositionally biased region" description="Polar residues" evidence="2">
    <location>
        <begin position="71"/>
        <end position="81"/>
    </location>
</feature>
<dbReference type="InterPro" id="IPR018392">
    <property type="entry name" value="LysM"/>
</dbReference>
<comment type="caution">
    <text evidence="4">The sequence shown here is derived from an EMBL/GenBank/DDBJ whole genome shotgun (WGS) entry which is preliminary data.</text>
</comment>
<dbReference type="InterPro" id="IPR036779">
    <property type="entry name" value="LysM_dom_sf"/>
</dbReference>
<evidence type="ECO:0000256" key="1">
    <source>
        <dbReference type="ARBA" id="ARBA00044955"/>
    </source>
</evidence>
<evidence type="ECO:0000256" key="2">
    <source>
        <dbReference type="SAM" id="MobiDB-lite"/>
    </source>
</evidence>
<evidence type="ECO:0000259" key="3">
    <source>
        <dbReference type="Pfam" id="PF01476"/>
    </source>
</evidence>
<keyword evidence="5" id="KW-1185">Reference proteome</keyword>
<dbReference type="PANTHER" id="PTHR20932:SF31">
    <property type="entry name" value="RING-TYPE DOMAIN-CONTAINING PROTEIN"/>
    <property type="match status" value="1"/>
</dbReference>
<dbReference type="KEGG" id="pchm:VFPPC_02715"/>
<proteinExistence type="inferred from homology"/>
<gene>
    <name evidence="4" type="ORF">VFPPC_02715</name>
</gene>
<comment type="similarity">
    <text evidence="1">Belongs to the secreted LysM effector family.</text>
</comment>
<feature type="domain" description="LysM" evidence="3">
    <location>
        <begin position="125"/>
        <end position="162"/>
    </location>
</feature>